<feature type="domain" description="PIN" evidence="1">
    <location>
        <begin position="3"/>
        <end position="124"/>
    </location>
</feature>
<dbReference type="InterPro" id="IPR052919">
    <property type="entry name" value="TA_system_RNase"/>
</dbReference>
<sequence length="133" mass="15174">MDYLIDTQILIWFELNGSELKPAIREMLIDGRNSIWVAQLSLFEIAIKQTIGKLPDLRWDTITLANQLEQDGFLLLPLKTAHIAVYNSIPLLANHRDPFDRLLMASAIAEGLTIISADEQFRRYVPQIQLVEA</sequence>
<proteinExistence type="predicted"/>
<dbReference type="KEGG" id="srho:HH216_15375"/>
<accession>A0A7L5DNH1</accession>
<evidence type="ECO:0000259" key="1">
    <source>
        <dbReference type="Pfam" id="PF01850"/>
    </source>
</evidence>
<dbReference type="Gene3D" id="3.40.50.1010">
    <property type="entry name" value="5'-nuclease"/>
    <property type="match status" value="1"/>
</dbReference>
<organism evidence="2 3">
    <name type="scientific">Spirosoma rhododendri</name>
    <dbReference type="NCBI Taxonomy" id="2728024"/>
    <lineage>
        <taxon>Bacteria</taxon>
        <taxon>Pseudomonadati</taxon>
        <taxon>Bacteroidota</taxon>
        <taxon>Cytophagia</taxon>
        <taxon>Cytophagales</taxon>
        <taxon>Cytophagaceae</taxon>
        <taxon>Spirosoma</taxon>
    </lineage>
</organism>
<dbReference type="RefSeq" id="WP_169551609.1">
    <property type="nucleotide sequence ID" value="NZ_CP051677.1"/>
</dbReference>
<gene>
    <name evidence="2" type="ORF">HH216_15375</name>
</gene>
<dbReference type="PANTHER" id="PTHR36173:SF2">
    <property type="entry name" value="RIBONUCLEASE VAPC16"/>
    <property type="match status" value="1"/>
</dbReference>
<protein>
    <submittedName>
        <fullName evidence="2">Type II toxin-antitoxin system VapC family toxin</fullName>
    </submittedName>
</protein>
<dbReference type="SUPFAM" id="SSF88723">
    <property type="entry name" value="PIN domain-like"/>
    <property type="match status" value="1"/>
</dbReference>
<evidence type="ECO:0000313" key="3">
    <source>
        <dbReference type="Proteomes" id="UP000501128"/>
    </source>
</evidence>
<dbReference type="InterPro" id="IPR002716">
    <property type="entry name" value="PIN_dom"/>
</dbReference>
<dbReference type="CDD" id="cd09872">
    <property type="entry name" value="PIN_Sll0205-like"/>
    <property type="match status" value="1"/>
</dbReference>
<keyword evidence="3" id="KW-1185">Reference proteome</keyword>
<dbReference type="PANTHER" id="PTHR36173">
    <property type="entry name" value="RIBONUCLEASE VAPC16-RELATED"/>
    <property type="match status" value="1"/>
</dbReference>
<dbReference type="InterPro" id="IPR029060">
    <property type="entry name" value="PIN-like_dom_sf"/>
</dbReference>
<reference evidence="2 3" key="1">
    <citation type="submission" date="2020-04" db="EMBL/GenBank/DDBJ databases">
        <title>Genome sequencing of novel species.</title>
        <authorList>
            <person name="Heo J."/>
            <person name="Kim S.-J."/>
            <person name="Kim J.-S."/>
            <person name="Hong S.-B."/>
            <person name="Kwon S.-W."/>
        </authorList>
    </citation>
    <scope>NUCLEOTIDE SEQUENCE [LARGE SCALE GENOMIC DNA]</scope>
    <source>
        <strain evidence="2 3">CJU-R4</strain>
    </source>
</reference>
<dbReference type="EMBL" id="CP051677">
    <property type="protein sequence ID" value="QJD79645.1"/>
    <property type="molecule type" value="Genomic_DNA"/>
</dbReference>
<dbReference type="InterPro" id="IPR041705">
    <property type="entry name" value="PIN_Sll0205"/>
</dbReference>
<dbReference type="Pfam" id="PF01850">
    <property type="entry name" value="PIN"/>
    <property type="match status" value="1"/>
</dbReference>
<dbReference type="Proteomes" id="UP000501128">
    <property type="component" value="Chromosome"/>
</dbReference>
<evidence type="ECO:0000313" key="2">
    <source>
        <dbReference type="EMBL" id="QJD79645.1"/>
    </source>
</evidence>
<dbReference type="AlphaFoldDB" id="A0A7L5DNH1"/>
<name>A0A7L5DNH1_9BACT</name>